<dbReference type="EMBL" id="CM037030">
    <property type="protein sequence ID" value="KAH7651475.1"/>
    <property type="molecule type" value="Genomic_DNA"/>
</dbReference>
<organism evidence="1 2">
    <name type="scientific">Dioscorea alata</name>
    <name type="common">Purple yam</name>
    <dbReference type="NCBI Taxonomy" id="55571"/>
    <lineage>
        <taxon>Eukaryota</taxon>
        <taxon>Viridiplantae</taxon>
        <taxon>Streptophyta</taxon>
        <taxon>Embryophyta</taxon>
        <taxon>Tracheophyta</taxon>
        <taxon>Spermatophyta</taxon>
        <taxon>Magnoliopsida</taxon>
        <taxon>Liliopsida</taxon>
        <taxon>Dioscoreales</taxon>
        <taxon>Dioscoreaceae</taxon>
        <taxon>Dioscorea</taxon>
    </lineage>
</organism>
<keyword evidence="2" id="KW-1185">Reference proteome</keyword>
<evidence type="ECO:0000313" key="2">
    <source>
        <dbReference type="Proteomes" id="UP000827976"/>
    </source>
</evidence>
<reference evidence="2" key="1">
    <citation type="journal article" date="2022" name="Nat. Commun.">
        <title>Chromosome evolution and the genetic basis of agronomically important traits in greater yam.</title>
        <authorList>
            <person name="Bredeson J.V."/>
            <person name="Lyons J.B."/>
            <person name="Oniyinde I.O."/>
            <person name="Okereke N.R."/>
            <person name="Kolade O."/>
            <person name="Nnabue I."/>
            <person name="Nwadili C.O."/>
            <person name="Hribova E."/>
            <person name="Parker M."/>
            <person name="Nwogha J."/>
            <person name="Shu S."/>
            <person name="Carlson J."/>
            <person name="Kariba R."/>
            <person name="Muthemba S."/>
            <person name="Knop K."/>
            <person name="Barton G.J."/>
            <person name="Sherwood A.V."/>
            <person name="Lopez-Montes A."/>
            <person name="Asiedu R."/>
            <person name="Jamnadass R."/>
            <person name="Muchugi A."/>
            <person name="Goodstein D."/>
            <person name="Egesi C.N."/>
            <person name="Featherston J."/>
            <person name="Asfaw A."/>
            <person name="Simpson G.G."/>
            <person name="Dolezel J."/>
            <person name="Hendre P.S."/>
            <person name="Van Deynze A."/>
            <person name="Kumar P.L."/>
            <person name="Obidiegwu J.E."/>
            <person name="Bhattacharjee R."/>
            <person name="Rokhsar D.S."/>
        </authorList>
    </citation>
    <scope>NUCLEOTIDE SEQUENCE [LARGE SCALE GENOMIC DNA]</scope>
    <source>
        <strain evidence="2">cv. TDa95/00328</strain>
    </source>
</reference>
<proteinExistence type="predicted"/>
<dbReference type="Proteomes" id="UP000827976">
    <property type="component" value="Chromosome 20"/>
</dbReference>
<gene>
    <name evidence="1" type="ORF">IHE45_20G059800</name>
</gene>
<protein>
    <submittedName>
        <fullName evidence="1">Sorting nexin-13 protein</fullName>
    </submittedName>
</protein>
<accession>A0ACB7TVR6</accession>
<name>A0ACB7TVR6_DIOAL</name>
<evidence type="ECO:0000313" key="1">
    <source>
        <dbReference type="EMBL" id="KAH7651475.1"/>
    </source>
</evidence>
<comment type="caution">
    <text evidence="1">The sequence shown here is derived from an EMBL/GenBank/DDBJ whole genome shotgun (WGS) entry which is preliminary data.</text>
</comment>
<sequence length="1197" mass="135014">MTVLQDTLFSKPTSESRRRCERERSPVDDPRRERQSKTGTRAPPSPLSLIFNPIPRSLPHRSLPSLPPDPIAAGFDRIGGMSSGRTTLRDLGEEAKKRVVLLLICVFGLSYLMSLTSSSVWVNLPAAAAIILFFRYISLDFDLRRRSSVSDKQPLDNQSSRKKSIDFSKLPLERPNWRAKVNSPAVETALEQLTRHLVSEWMTDLWYCRITPDNDAPEELVQIINGVLGEISSRARDVNLIYLLTRDIINLFCNHLELYRSSQAKIEKPELKKLSIDYRDIQMRLILADDGKLHPALFSAEAEHKVLQQLMEGLISLAFKPEDLQCSFFRYTVRELLACAVIRPVLNLACPRVINEKIEALVLSVTAKKADKGAKPSAEEVHAVKPNGSSKAVPAQFSGFQDRSTIGVELVQFKQENLRFASDERVSNNISTGANYTDQKGKNAAARKSGGEWAQALDMISQRKTQALAPEHLENIWTKGRNYIKKETINQAAKAKQNTVLGISDASHYPTVTSNYPIQDKTAKVHVPNQSCYSFQGKGSYLEEHLHVHPNGSGSITSEVSFHEETDNFNQEEFEVNSDSSYATDDDESNIVTGLGSPGTKVWDSKNKKNASVSRIRHPLETPEIHLSKKNVKNHVRHPRTSRTLSGRRRSRLSNQKLPIWQEVERISFLSGDGQDILNSSSQDVKAEDLIDHHHVESWSRIGSGRAAASSSSIPSISTSEFCDSSLASSETSVLADSFLKLRCEVLGANIVKSGSGLFAVYSIAVTDANNNCWSIKRRFRHFEELHRRLKEFSEYNLSLPPKHFLSSGLEVPLIQERCKLLDQYLKKLLQLPTISGSIEVWDFLSVDSQTYMFSDSLSIIQTLSVHLEDKMHEKTSKDHNSKNDLNGQIFSTGETLTSGCEDYKSQKNQGYFESDNLRLRKKTLDQTMVMHIRKEGKDANQDYSGSDSENRFENYASSTRKSVKNSTDTVSRADDLPDASQIVEVSEESIIPTEWVPPNLSVPILDLVDVIFQLQDGGWIRRQAFWVAKQLLQLGMGDAFDDWLIQKIQLLRRGSVIASAIKRLEQILWPDGIFLTKHPNRKPRPPVPSPKAGSNQRETKNLLTEEQQLEAARRANFVHELIIDKAPAALVSLVGRKEYERCAQDIYFFLQSTVCMKQLAFELLELLLLATFPELDDVIRRFHEEKEQFGGVEENR</sequence>